<dbReference type="Proteomes" id="UP000886217">
    <property type="component" value="Unassembled WGS sequence"/>
</dbReference>
<name>A0A7C5P5Y8_THELI</name>
<accession>A0A7C5P5Y8</accession>
<dbReference type="AlphaFoldDB" id="A0A7C5P5Y8"/>
<sequence>MKFSALWVIFILISGIIPISIAQNQSNGQYLEGQSNESMAGELIAQLTKLDRFVESKIKPVKNELPQNVLDDYKKAEDLKEKALSEYQNGEYQAALQDSLLAMRYYKEVLRELRETESPEMLKEQMNVEALRSIEYLSYVERIIKVAQNRGINTDRLVKAYKETKDAYRAVIENLKAKRLEDAKRNLKIARIKRAELNKELEKVLRELTLRNSDDIVKSFLTKTNQSIAIAEIMVENAKARGMKVEDAEQSIKRIKDIHMEVESLAKKGKWVEALEVIRENSYQIQRFFRTIERVRRENMNIKESLEDMRERIKRDATAIAILRKRGVNTARAEVQLKGAINEFSVAMISLKRNDISNAIIHLQRANKLLREVEEFIKSNS</sequence>
<protein>
    <recommendedName>
        <fullName evidence="3">DNA double-strand break repair Rad50 ATPase</fullName>
    </recommendedName>
</protein>
<comment type="caution">
    <text evidence="2">The sequence shown here is derived from an EMBL/GenBank/DDBJ whole genome shotgun (WGS) entry which is preliminary data.</text>
</comment>
<evidence type="ECO:0000256" key="1">
    <source>
        <dbReference type="SAM" id="Coils"/>
    </source>
</evidence>
<organism evidence="2">
    <name type="scientific">Thermococcus litoralis</name>
    <dbReference type="NCBI Taxonomy" id="2265"/>
    <lineage>
        <taxon>Archaea</taxon>
        <taxon>Methanobacteriati</taxon>
        <taxon>Methanobacteriota</taxon>
        <taxon>Thermococci</taxon>
        <taxon>Thermococcales</taxon>
        <taxon>Thermococcaceae</taxon>
        <taxon>Thermococcus</taxon>
    </lineage>
</organism>
<evidence type="ECO:0008006" key="3">
    <source>
        <dbReference type="Google" id="ProtNLM"/>
    </source>
</evidence>
<keyword evidence="1" id="KW-0175">Coiled coil</keyword>
<dbReference type="EMBL" id="DRTU01000075">
    <property type="protein sequence ID" value="HHI00191.1"/>
    <property type="molecule type" value="Genomic_DNA"/>
</dbReference>
<proteinExistence type="predicted"/>
<reference evidence="2" key="1">
    <citation type="journal article" date="2020" name="mSystems">
        <title>Genome- and Community-Level Interaction Insights into Carbon Utilization and Element Cycling Functions of Hydrothermarchaeota in Hydrothermal Sediment.</title>
        <authorList>
            <person name="Zhou Z."/>
            <person name="Liu Y."/>
            <person name="Xu W."/>
            <person name="Pan J."/>
            <person name="Luo Z.H."/>
            <person name="Li M."/>
        </authorList>
    </citation>
    <scope>NUCLEOTIDE SEQUENCE [LARGE SCALE GENOMIC DNA]</scope>
    <source>
        <strain evidence="2">HyVt-93</strain>
    </source>
</reference>
<evidence type="ECO:0000313" key="2">
    <source>
        <dbReference type="EMBL" id="HHI00191.1"/>
    </source>
</evidence>
<feature type="coiled-coil region" evidence="1">
    <location>
        <begin position="158"/>
        <end position="207"/>
    </location>
</feature>
<gene>
    <name evidence="2" type="ORF">ENL40_01725</name>
</gene>